<proteinExistence type="predicted"/>
<sequence length="266" mass="30560">MALACRPLVTQPLYLQLMEELPYAGRLSQWPSSTRSCSPYCTFFASALGDVLVHISSRISTTGLLLILSHVYRRDYKLVLLLLELDIASHWLRVYCEIMTKSSECRHLEKYQNFLYSHPIFRLFCSLSQEVMYISLYLVSFEWSQQGHPVKLDIHRLRHSKYFKCLAIAAPGYLIRQLAMLDEIRLATAMCLHFDSVPNCHDKVKAAVPEPEPVHVHAHAHVHAPVCAATPPPRRRRRRSASCARNRSRSRLKFDVDCDEDVAVVI</sequence>
<evidence type="ECO:0000313" key="2">
    <source>
        <dbReference type="Proteomes" id="UP000822688"/>
    </source>
</evidence>
<comment type="caution">
    <text evidence="1">The sequence shown here is derived from an EMBL/GenBank/DDBJ whole genome shotgun (WGS) entry which is preliminary data.</text>
</comment>
<gene>
    <name evidence="1" type="ORF">KC19_6G048200</name>
</gene>
<name>A0A8T0HAE9_CERPU</name>
<evidence type="ECO:0000313" key="1">
    <source>
        <dbReference type="EMBL" id="KAG0568836.1"/>
    </source>
</evidence>
<reference evidence="1 2" key="1">
    <citation type="submission" date="2020-06" db="EMBL/GenBank/DDBJ databases">
        <title>WGS assembly of Ceratodon purpureus strain R40.</title>
        <authorList>
            <person name="Carey S.B."/>
            <person name="Jenkins J."/>
            <person name="Shu S."/>
            <person name="Lovell J.T."/>
            <person name="Sreedasyam A."/>
            <person name="Maumus F."/>
            <person name="Tiley G.P."/>
            <person name="Fernandez-Pozo N."/>
            <person name="Barry K."/>
            <person name="Chen C."/>
            <person name="Wang M."/>
            <person name="Lipzen A."/>
            <person name="Daum C."/>
            <person name="Saski C.A."/>
            <person name="Payton A.C."/>
            <person name="Mcbreen J.C."/>
            <person name="Conrad R.E."/>
            <person name="Kollar L.M."/>
            <person name="Olsson S."/>
            <person name="Huttunen S."/>
            <person name="Landis J.B."/>
            <person name="Wickett N.J."/>
            <person name="Johnson M.G."/>
            <person name="Rensing S.A."/>
            <person name="Grimwood J."/>
            <person name="Schmutz J."/>
            <person name="Mcdaniel S.F."/>
        </authorList>
    </citation>
    <scope>NUCLEOTIDE SEQUENCE [LARGE SCALE GENOMIC DNA]</scope>
    <source>
        <strain evidence="1 2">R40</strain>
    </source>
</reference>
<organism evidence="1 2">
    <name type="scientific">Ceratodon purpureus</name>
    <name type="common">Fire moss</name>
    <name type="synonym">Dicranum purpureum</name>
    <dbReference type="NCBI Taxonomy" id="3225"/>
    <lineage>
        <taxon>Eukaryota</taxon>
        <taxon>Viridiplantae</taxon>
        <taxon>Streptophyta</taxon>
        <taxon>Embryophyta</taxon>
        <taxon>Bryophyta</taxon>
        <taxon>Bryophytina</taxon>
        <taxon>Bryopsida</taxon>
        <taxon>Dicranidae</taxon>
        <taxon>Pseudoditrichales</taxon>
        <taxon>Ditrichaceae</taxon>
        <taxon>Ceratodon</taxon>
    </lineage>
</organism>
<protein>
    <submittedName>
        <fullName evidence="1">Uncharacterized protein</fullName>
    </submittedName>
</protein>
<keyword evidence="2" id="KW-1185">Reference proteome</keyword>
<accession>A0A8T0HAE9</accession>
<dbReference type="Proteomes" id="UP000822688">
    <property type="component" value="Chromosome 6"/>
</dbReference>
<dbReference type="EMBL" id="CM026427">
    <property type="protein sequence ID" value="KAG0568836.1"/>
    <property type="molecule type" value="Genomic_DNA"/>
</dbReference>
<dbReference type="AlphaFoldDB" id="A0A8T0HAE9"/>